<dbReference type="RefSeq" id="XP_059731100.1">
    <property type="nucleotide sequence ID" value="XM_059875117.1"/>
</dbReference>
<dbReference type="Pfam" id="PF25974">
    <property type="entry name" value="URGCP_9th"/>
    <property type="match status" value="1"/>
</dbReference>
<organism evidence="10 11">
    <name type="scientific">Bos taurus</name>
    <name type="common">Bovine</name>
    <dbReference type="NCBI Taxonomy" id="9913"/>
    <lineage>
        <taxon>Eukaryota</taxon>
        <taxon>Metazoa</taxon>
        <taxon>Chordata</taxon>
        <taxon>Craniata</taxon>
        <taxon>Vertebrata</taxon>
        <taxon>Euteleostomi</taxon>
        <taxon>Mammalia</taxon>
        <taxon>Eutheria</taxon>
        <taxon>Laurasiatheria</taxon>
        <taxon>Artiodactyla</taxon>
        <taxon>Ruminantia</taxon>
        <taxon>Pecora</taxon>
        <taxon>Bovidae</taxon>
        <taxon>Bovinae</taxon>
        <taxon>Bos</taxon>
    </lineage>
</organism>
<dbReference type="OrthoDB" id="1597724at2759"/>
<dbReference type="PROSITE" id="PS51717">
    <property type="entry name" value="G_VLIG"/>
    <property type="match status" value="1"/>
</dbReference>
<name>G5E6A5_BOVIN</name>
<dbReference type="GeneTree" id="ENSGT00940000154393"/>
<dbReference type="PaxDb" id="9913-ENSBTAP00000049852"/>
<sequence length="2271" mass="261402">MEDTERQLNIKGELSHRKSLTDRELVRHASGGLALEGIYKTSDQRSLIKKKEELLCVPKDFVLRGPEQGTRMEMKEFTSSQEESKFTQIVEKLGFSVSALAKCGGWGISLKAGMDQSMHSESKKTQQSHSTHSYFCSIKFIYIPLASFYFPVDQLQLSNAALEELKYIENLLSQSEDSDELCLLRHRTEAFFQRYGSHANQGPLHLGGIYWWKAISEGFQKEQLAEVKQQAAEALNIYIKGGYSGFGVNIGTGLDMSDSHLKKASQKTTFQNLQTEVQLSVAQTGGPPEANGFFDWKAGLVANNQTWCVIDRGLQLVPVWDIVLSSHRSDFKDPHKLANCLKAHYTVLNELTAQIQERELLSIEKEARIFLEDVKSWKVFDPEEQLKRLINFMQRLSQKTGSYTTWTNICLKDRGLQNFLVNMVNFCKKSSIYGTTFIKFQLSHLLDPHIYIVTNFPQAHSIMEWIFQSEPKEDNVPITQFSELIEIFKKAQKGLREVKANSESTELVEEAQRKLTYEVSLSLGCFLKYLRETGKPDTHILLLLIASGAGYHVVDNIFQYLLGHDELDFLLEKTQTAPNKYQELKNICNYRAQAFLVLTGLTATAGIKAVSQEEKTQRLALIKHHMGQSLTKEVVHVLTNHGDHDWQNLDKDLRLLIDGKYEDAVSSLQVEEVIKELQSVFHEKKEPHEPHDNEKKKKEVIENGAFQDLLQRLGLEHYYPRKMSRANFQLIHKTSVYNTQPCSERELPFYFLQKLLMLDYGLRYLIIKHEDYTENQVYSSTSNQEKEAFDPYEDLPEESAHPTKPSAATNARLYVHPMDVQMAILHCADDFGRQYILDKLSICQFALPLLIPNPCNAQIEFSLWSLRQIRRSWQQVGKSIKEEKDNYTNQQMCRVSAPIVSFIRVGTGFSASKSQIMNCLLSERKHDVFFHRHCNGSSRDCLLMGGVVEVAWFCPGGEEQDRFDNCLTFTNLHGDAKEYEKQLAFLKEVSSIIVVLMSTSDDNKGNRKIVRDMCQSSKPLIFLLDDKGKITVNDSGSRVRIGIRNRNEAELIGELTTTIRRLLELCNTALSLENCAQVARKQGMLIDEDQRDCKEAKEKAEAIITLLREMEISQVKENLLPLQGKLWQLWCKKDKELYHLREKGNRSIEQHKSETETEKQMIRLEQLRKAFPLNALMCSVLEILQNHSETHTKLYFLQWLNVALDNLTARHLENLNEKKKALVQKEKQEAPKSSSLKDWQNEIEAISREINDCTLGIEHILREAGQIYEALEEASPMKDTLFLSLPHIAADLMISGVPIELMDGDVSYVPLKWVAAVFDKLSEKLGNKRLFVLSVLGLQSSGKSTLLNALFGLQFTLSAGRCTRGAYMQLLKVEETFTAELGFDFVLVVDTEGLRAPELSNKSQNHDNELATFVIGLGNLTLINIMGGNPSEMQDIRQIVIQAFLRMKQVKISPSCLFVHQNVREVTAKDQTMEGRRQLEERLDELAAIAAAEEQCSNVTCFSDVIKFDVNTHIYYFAHLWDGNPPMAPPNPRYSHNVQELKSRILVTAQQESRGSIMKISDVKSRVQDLWRALRNENFIFSFRNTQEVMVMSKLETMYNSWTWELRSDVQRLQDELISQIQNGKIQTLETYTLEAPVTEIYEAIKQKLEKYFNEDPDSEVLVQWKGNFENKLITLKQALILDGQRKAKELISFKKNQEKPGNKKSGYEKELLEKSRKLALSLSGTELSEEELHEEFNPLWEKWVYDVSSSLPLAVEPEIEVDYENILLDYFKKEKDIVSILKNYSGEKFEINYDKHVKMNRNFWGLTTMTIETQDIHSINMTTDCIISKVNETVNKISQQKHDYNPTYFHEILRIIHEEMKSAPTQKRYTFTRKYEIDLSLCLFQRASVKFKEMHKAFKRANDPVHYLQSKKDDFFMSFKISCQGATSIKTFVDFLWKKLTPAVSSTIRKNTALKIAGDIRTTCRAFNENRANLEKHILISLAEEENFDNYCQYLHNPESFFKNYIENHVKRYLSDTGSKKIKTFLQMSLHDIKNATLSAIHASTAIAKDKSSTVSGWLDLFCDHLGSTLTFPRKDLISIEHQEIKDIEFIKEAMSKALDPEMKKVEQNCLSKLVEEMIPEIQKMLFEHLCGCWKQCPFCKAICTNTIPTHEGDHSVPFHRPKALSGWGWYQTDHFVIEHCTSLVASDCDFVLNDGRRIPYKTYRQAGGEYATWSITPDTSTQPYWKWFVCHFRSKLEEKYHKRLFNEGEIPDAWNKITKQDVLDDLKKN</sequence>
<evidence type="ECO:0000313" key="11">
    <source>
        <dbReference type="Proteomes" id="UP000009136"/>
    </source>
</evidence>
<feature type="coiled-coil region" evidence="8">
    <location>
        <begin position="1469"/>
        <end position="1496"/>
    </location>
</feature>
<dbReference type="Proteomes" id="UP000009136">
    <property type="component" value="Chromosome 15"/>
</dbReference>
<dbReference type="SUPFAM" id="SSF52540">
    <property type="entry name" value="P-loop containing nucleoside triphosphate hydrolases"/>
    <property type="match status" value="1"/>
</dbReference>
<keyword evidence="11" id="KW-1185">Reference proteome</keyword>
<evidence type="ECO:0000256" key="1">
    <source>
        <dbReference type="ARBA" id="ARBA00004123"/>
    </source>
</evidence>
<evidence type="ECO:0000259" key="9">
    <source>
        <dbReference type="PROSITE" id="PS51717"/>
    </source>
</evidence>
<keyword evidence="6" id="KW-0342">GTP-binding</keyword>
<protein>
    <recommendedName>
        <fullName evidence="9">VLIG-type G domain-containing protein</fullName>
    </recommendedName>
</protein>
<gene>
    <name evidence="10" type="primary">LOC101903126</name>
</gene>
<dbReference type="Pfam" id="PF25683">
    <property type="entry name" value="URGCP_GTPase"/>
    <property type="match status" value="1"/>
</dbReference>
<evidence type="ECO:0000256" key="7">
    <source>
        <dbReference type="ARBA" id="ARBA00023242"/>
    </source>
</evidence>
<keyword evidence="4" id="KW-0963">Cytoplasm</keyword>
<evidence type="ECO:0000256" key="5">
    <source>
        <dbReference type="ARBA" id="ARBA00022741"/>
    </source>
</evidence>
<comment type="subcellular location">
    <subcellularLocation>
        <location evidence="2">Cytoplasm</location>
    </subcellularLocation>
    <subcellularLocation>
        <location evidence="1">Nucleus</location>
    </subcellularLocation>
</comment>
<keyword evidence="5" id="KW-0547">Nucleotide-binding</keyword>
<proteinExistence type="inferred from homology"/>
<dbReference type="PANTHER" id="PTHR22796">
    <property type="entry name" value="URG4-RELATED"/>
    <property type="match status" value="1"/>
</dbReference>
<dbReference type="InterPro" id="IPR057365">
    <property type="entry name" value="URGCP"/>
</dbReference>
<reference evidence="10" key="2">
    <citation type="submission" date="2025-05" db="UniProtKB">
        <authorList>
            <consortium name="Ensembl"/>
        </authorList>
    </citation>
    <scope>IDENTIFICATION</scope>
    <source>
        <strain evidence="10">Hereford</strain>
    </source>
</reference>
<dbReference type="Ensembl" id="ENSBTAT00000096394.1">
    <property type="protein sequence ID" value="ENSBTAP00000091825.1"/>
    <property type="gene ID" value="ENSBTAG00000037937.5"/>
</dbReference>
<dbReference type="GeneID" id="101903126"/>
<keyword evidence="7" id="KW-0539">Nucleus</keyword>
<evidence type="ECO:0000256" key="2">
    <source>
        <dbReference type="ARBA" id="ARBA00004496"/>
    </source>
</evidence>
<dbReference type="eggNOG" id="ENOG502QVVR">
    <property type="taxonomic scope" value="Eukaryota"/>
</dbReference>
<dbReference type="InParanoid" id="G5E6A5"/>
<dbReference type="GO" id="GO:0005737">
    <property type="term" value="C:cytoplasm"/>
    <property type="evidence" value="ECO:0007669"/>
    <property type="project" value="UniProtKB-SubCell"/>
</dbReference>
<dbReference type="InterPro" id="IPR030383">
    <property type="entry name" value="G_VLIG_dom"/>
</dbReference>
<reference evidence="10 11" key="1">
    <citation type="submission" date="2018-03" db="EMBL/GenBank/DDBJ databases">
        <title>ARS-UCD1.2.</title>
        <authorList>
            <person name="Rosen B.D."/>
            <person name="Bickhart D.M."/>
            <person name="Koren S."/>
            <person name="Schnabel R.D."/>
            <person name="Hall R."/>
            <person name="Zimin A."/>
            <person name="Dreischer C."/>
            <person name="Schultheiss S."/>
            <person name="Schroeder S.G."/>
            <person name="Elsik C.G."/>
            <person name="Couldrey C."/>
            <person name="Liu G.E."/>
            <person name="Van Tassell C.P."/>
            <person name="Phillippy A.M."/>
            <person name="Smith T.P.L."/>
            <person name="Medrano J.F."/>
        </authorList>
    </citation>
    <scope>NUCLEOTIDE SEQUENCE [LARGE SCALE GENOMIC DNA]</scope>
    <source>
        <strain evidence="10 11">Hereford</strain>
    </source>
</reference>
<dbReference type="Bgee" id="ENSBTAG00000037937">
    <property type="expression patterns" value="Expressed in blood and 99 other cell types or tissues"/>
</dbReference>
<keyword evidence="8" id="KW-0175">Coiled coil</keyword>
<dbReference type="HOGENOM" id="CLU_002276_3_0_1"/>
<dbReference type="GO" id="GO:0005525">
    <property type="term" value="F:GTP binding"/>
    <property type="evidence" value="ECO:0007669"/>
    <property type="project" value="UniProtKB-KW"/>
</dbReference>
<evidence type="ECO:0000256" key="6">
    <source>
        <dbReference type="ARBA" id="ARBA00023134"/>
    </source>
</evidence>
<dbReference type="Gene3D" id="3.40.50.300">
    <property type="entry name" value="P-loop containing nucleotide triphosphate hydrolases"/>
    <property type="match status" value="1"/>
</dbReference>
<evidence type="ECO:0000256" key="4">
    <source>
        <dbReference type="ARBA" id="ARBA00022490"/>
    </source>
</evidence>
<dbReference type="Pfam" id="PF25496">
    <property type="entry name" value="URGCP"/>
    <property type="match status" value="1"/>
</dbReference>
<dbReference type="InterPro" id="IPR027417">
    <property type="entry name" value="P-loop_NTPase"/>
</dbReference>
<accession>G5E6A5</accession>
<dbReference type="Ensembl" id="ENSBTAT00000117094.1">
    <property type="protein sequence ID" value="ENSBTAP00000088508.1"/>
    <property type="gene ID" value="ENSBTAG00000037937.5"/>
</dbReference>
<evidence type="ECO:0000256" key="3">
    <source>
        <dbReference type="ARBA" id="ARBA00006828"/>
    </source>
</evidence>
<dbReference type="Ensembl" id="ENSBTAT00000110646.1">
    <property type="protein sequence ID" value="ENSBTAP00000088434.1"/>
    <property type="gene ID" value="ENSBTAG00000037937.5"/>
</dbReference>
<dbReference type="Ensembl" id="ENSBTAT00000129836.2">
    <property type="protein sequence ID" value="ENSBTAP00000083233.1"/>
    <property type="gene ID" value="ENSBTAG00000037937.5"/>
</dbReference>
<dbReference type="Ensembl" id="ENSBTAT00000095322.1">
    <property type="protein sequence ID" value="ENSBTAP00000083953.1"/>
    <property type="gene ID" value="ENSBTAG00000037937.5"/>
</dbReference>
<dbReference type="Ensembl" id="ENSBTAT00000116599.1">
    <property type="protein sequence ID" value="ENSBTAP00000090222.1"/>
    <property type="gene ID" value="ENSBTAG00000037937.5"/>
</dbReference>
<evidence type="ECO:0000256" key="8">
    <source>
        <dbReference type="SAM" id="Coils"/>
    </source>
</evidence>
<feature type="domain" description="VLIG-type G" evidence="9">
    <location>
        <begin position="1327"/>
        <end position="1568"/>
    </location>
</feature>
<dbReference type="InterPro" id="IPR058641">
    <property type="entry name" value="GVIN1_dom"/>
</dbReference>
<evidence type="ECO:0000313" key="10">
    <source>
        <dbReference type="Ensembl" id="ENSBTAP00000049852.3"/>
    </source>
</evidence>
<dbReference type="KEGG" id="bta:101903126"/>
<dbReference type="PANTHER" id="PTHR22796:SF6">
    <property type="entry name" value="INTERFERON-INDUCED VERY LARGE GTPASE 1-RELATED"/>
    <property type="match status" value="1"/>
</dbReference>
<dbReference type="GO" id="GO:0005634">
    <property type="term" value="C:nucleus"/>
    <property type="evidence" value="ECO:0007669"/>
    <property type="project" value="UniProtKB-SubCell"/>
</dbReference>
<dbReference type="Ensembl" id="ENSBTAT00000133686.1">
    <property type="protein sequence ID" value="ENSBTAP00000083993.1"/>
    <property type="gene ID" value="ENSBTAG00000037937.5"/>
</dbReference>
<dbReference type="VEuPathDB" id="HostDB:ENSBTAG00000037937"/>
<comment type="similarity">
    <text evidence="3">Belongs to the TRAFAC class dynamin-like GTPase superfamily. Very large inducible GTPase (VLIG) family.</text>
</comment>
<dbReference type="Ensembl" id="ENSBTAT00000055625.4">
    <property type="protein sequence ID" value="ENSBTAP00000049852.3"/>
    <property type="gene ID" value="ENSBTAG00000037937.5"/>
</dbReference>
<dbReference type="OMA" id="AMWSITP"/>